<gene>
    <name evidence="1" type="ORF">NLI96_g11869</name>
</gene>
<evidence type="ECO:0000313" key="2">
    <source>
        <dbReference type="Proteomes" id="UP001212997"/>
    </source>
</evidence>
<organism evidence="1 2">
    <name type="scientific">Meripilus lineatus</name>
    <dbReference type="NCBI Taxonomy" id="2056292"/>
    <lineage>
        <taxon>Eukaryota</taxon>
        <taxon>Fungi</taxon>
        <taxon>Dikarya</taxon>
        <taxon>Basidiomycota</taxon>
        <taxon>Agaricomycotina</taxon>
        <taxon>Agaricomycetes</taxon>
        <taxon>Polyporales</taxon>
        <taxon>Meripilaceae</taxon>
        <taxon>Meripilus</taxon>
    </lineage>
</organism>
<name>A0AAD5UR54_9APHY</name>
<dbReference type="Proteomes" id="UP001212997">
    <property type="component" value="Unassembled WGS sequence"/>
</dbReference>
<sequence length="107" mass="12585">MASTQCGFGWNTETSYSKKRWMKRLVIREVKQSDKMPADAQYAEMTTLHKSFGDTEQHTTVAFYRDHEGTDMIGETREHIYMTFSAEEIEEARLQYVNTPADEREDY</sequence>
<accession>A0AAD5UR54</accession>
<evidence type="ECO:0000313" key="1">
    <source>
        <dbReference type="EMBL" id="KAJ3475385.1"/>
    </source>
</evidence>
<dbReference type="AlphaFoldDB" id="A0AAD5UR54"/>
<reference evidence="1" key="1">
    <citation type="submission" date="2022-07" db="EMBL/GenBank/DDBJ databases">
        <title>Genome Sequence of Physisporinus lineatus.</title>
        <authorList>
            <person name="Buettner E."/>
        </authorList>
    </citation>
    <scope>NUCLEOTIDE SEQUENCE</scope>
    <source>
        <strain evidence="1">VT162</strain>
    </source>
</reference>
<comment type="caution">
    <text evidence="1">The sequence shown here is derived from an EMBL/GenBank/DDBJ whole genome shotgun (WGS) entry which is preliminary data.</text>
</comment>
<keyword evidence="2" id="KW-1185">Reference proteome</keyword>
<proteinExistence type="predicted"/>
<dbReference type="EMBL" id="JANAWD010000865">
    <property type="protein sequence ID" value="KAJ3475385.1"/>
    <property type="molecule type" value="Genomic_DNA"/>
</dbReference>
<protein>
    <submittedName>
        <fullName evidence="1">Uncharacterized protein</fullName>
    </submittedName>
</protein>